<evidence type="ECO:0000256" key="4">
    <source>
        <dbReference type="ARBA" id="ARBA00022741"/>
    </source>
</evidence>
<keyword evidence="5 7" id="KW-0067">ATP-binding</keyword>
<dbReference type="InterPro" id="IPR050763">
    <property type="entry name" value="ABC_transporter_ATP-binding"/>
</dbReference>
<dbReference type="PROSITE" id="PS50893">
    <property type="entry name" value="ABC_TRANSPORTER_2"/>
    <property type="match status" value="1"/>
</dbReference>
<dbReference type="AlphaFoldDB" id="A0A6N4SRX5"/>
<evidence type="ECO:0000256" key="5">
    <source>
        <dbReference type="ARBA" id="ARBA00022840"/>
    </source>
</evidence>
<evidence type="ECO:0000313" key="7">
    <source>
        <dbReference type="EMBL" id="ABG59037.1"/>
    </source>
</evidence>
<sequence length="376" mass="42648">MDFIRDYTVVATDLEEAVQLRSTYNSLRRLGESDITEEDAVNILQQGTVIFNRISAYSYEELERKLVANYPNTPVLNAVDVVKKYSQKGNFKLGPVSTVLNAGEITGIVGENGNGKTTLLRILARLLSYDEGVLQYQFDGQETTEDYLIKHRIAYIPQRLESWQGTLRENLHYAATIHNIVGEENEKIVEFVIHRMGLSNFAHLGWKELSSGYKLRFELAKMLVWSPRILVLDEPLANLDINAQEWILQDFKSMASSIKNPVSVILSSQQLHEVEHVADNIIFLRNGRCDYSGAMNAFMQERDENVFELSGNFTSKELQPIFSNHAVQFSESGITIIVRTNTAITAADVLSMLISNGYTIKYFRDISTSTKQLFQL</sequence>
<dbReference type="InterPro" id="IPR027417">
    <property type="entry name" value="P-loop_NTPase"/>
</dbReference>
<name>A0A6N4SRX5_CYTH3</name>
<dbReference type="InterPro" id="IPR003439">
    <property type="entry name" value="ABC_transporter-like_ATP-bd"/>
</dbReference>
<evidence type="ECO:0000256" key="3">
    <source>
        <dbReference type="ARBA" id="ARBA00022458"/>
    </source>
</evidence>
<dbReference type="Proteomes" id="UP000001822">
    <property type="component" value="Chromosome"/>
</dbReference>
<accession>A0A6N4SRX5</accession>
<keyword evidence="3" id="KW-0536">Nodulation</keyword>
<comment type="similarity">
    <text evidence="1">Belongs to the ABC transporter superfamily.</text>
</comment>
<reference evidence="7 8" key="1">
    <citation type="journal article" date="2007" name="Appl. Environ. Microbiol.">
        <title>Genome sequence of the cellulolytic gliding bacterium Cytophaga hutchinsonii.</title>
        <authorList>
            <person name="Xie G."/>
            <person name="Bruce D.C."/>
            <person name="Challacombe J.F."/>
            <person name="Chertkov O."/>
            <person name="Detter J.C."/>
            <person name="Gilna P."/>
            <person name="Han C.S."/>
            <person name="Lucas S."/>
            <person name="Misra M."/>
            <person name="Myers G.L."/>
            <person name="Richardson P."/>
            <person name="Tapia R."/>
            <person name="Thayer N."/>
            <person name="Thompson L.S."/>
            <person name="Brettin T.S."/>
            <person name="Henrissat B."/>
            <person name="Wilson D.B."/>
            <person name="McBride M.J."/>
        </authorList>
    </citation>
    <scope>NUCLEOTIDE SEQUENCE [LARGE SCALE GENOMIC DNA]</scope>
    <source>
        <strain evidence="8">ATCC 33406 / DSM 1761 / CIP 103989 / NBRC 15051 / NCIMB 9469 / D465</strain>
    </source>
</reference>
<dbReference type="SMART" id="SM00382">
    <property type="entry name" value="AAA"/>
    <property type="match status" value="1"/>
</dbReference>
<evidence type="ECO:0000256" key="2">
    <source>
        <dbReference type="ARBA" id="ARBA00022448"/>
    </source>
</evidence>
<dbReference type="PANTHER" id="PTHR42711:SF5">
    <property type="entry name" value="ABC TRANSPORTER ATP-BINDING PROTEIN NATA"/>
    <property type="match status" value="1"/>
</dbReference>
<keyword evidence="8" id="KW-1185">Reference proteome</keyword>
<dbReference type="GO" id="GO:0016887">
    <property type="term" value="F:ATP hydrolysis activity"/>
    <property type="evidence" value="ECO:0007669"/>
    <property type="project" value="InterPro"/>
</dbReference>
<gene>
    <name evidence="7" type="primary">ybhF</name>
    <name evidence="7" type="ordered locus">CHU_1770</name>
</gene>
<evidence type="ECO:0000313" key="8">
    <source>
        <dbReference type="Proteomes" id="UP000001822"/>
    </source>
</evidence>
<feature type="domain" description="ABC transporter" evidence="6">
    <location>
        <begin position="76"/>
        <end position="311"/>
    </location>
</feature>
<dbReference type="Pfam" id="PF00005">
    <property type="entry name" value="ABC_tran"/>
    <property type="match status" value="1"/>
</dbReference>
<evidence type="ECO:0000259" key="6">
    <source>
        <dbReference type="PROSITE" id="PS50893"/>
    </source>
</evidence>
<keyword evidence="2" id="KW-0813">Transport</keyword>
<dbReference type="KEGG" id="chu:CHU_1770"/>
<dbReference type="EMBL" id="CP000383">
    <property type="protein sequence ID" value="ABG59037.1"/>
    <property type="molecule type" value="Genomic_DNA"/>
</dbReference>
<dbReference type="GO" id="GO:0005524">
    <property type="term" value="F:ATP binding"/>
    <property type="evidence" value="ECO:0007669"/>
    <property type="project" value="UniProtKB-KW"/>
</dbReference>
<dbReference type="Gene3D" id="3.40.50.300">
    <property type="entry name" value="P-loop containing nucleotide triphosphate hydrolases"/>
    <property type="match status" value="1"/>
</dbReference>
<dbReference type="InterPro" id="IPR003593">
    <property type="entry name" value="AAA+_ATPase"/>
</dbReference>
<dbReference type="PANTHER" id="PTHR42711">
    <property type="entry name" value="ABC TRANSPORTER ATP-BINDING PROTEIN"/>
    <property type="match status" value="1"/>
</dbReference>
<dbReference type="SUPFAM" id="SSF52540">
    <property type="entry name" value="P-loop containing nucleoside triphosphate hydrolases"/>
    <property type="match status" value="1"/>
</dbReference>
<proteinExistence type="inferred from homology"/>
<evidence type="ECO:0000256" key="1">
    <source>
        <dbReference type="ARBA" id="ARBA00005417"/>
    </source>
</evidence>
<keyword evidence="4" id="KW-0547">Nucleotide-binding</keyword>
<protein>
    <submittedName>
        <fullName evidence="7">ABC transporter, ATP-binding protein</fullName>
    </submittedName>
</protein>
<organism evidence="7 8">
    <name type="scientific">Cytophaga hutchinsonii (strain ATCC 33406 / DSM 1761 / CIP 103989 / NBRC 15051 / NCIMB 9469 / D465)</name>
    <dbReference type="NCBI Taxonomy" id="269798"/>
    <lineage>
        <taxon>Bacteria</taxon>
        <taxon>Pseudomonadati</taxon>
        <taxon>Bacteroidota</taxon>
        <taxon>Cytophagia</taxon>
        <taxon>Cytophagales</taxon>
        <taxon>Cytophagaceae</taxon>
        <taxon>Cytophaga</taxon>
    </lineage>
</organism>